<protein>
    <submittedName>
        <fullName evidence="2">Uncharacterized protein</fullName>
    </submittedName>
</protein>
<keyword evidence="1" id="KW-1133">Transmembrane helix</keyword>
<dbReference type="EMBL" id="BK015195">
    <property type="protein sequence ID" value="DAD95559.1"/>
    <property type="molecule type" value="Genomic_DNA"/>
</dbReference>
<keyword evidence="1" id="KW-0472">Membrane</keyword>
<reference evidence="2" key="1">
    <citation type="journal article" date="2021" name="Proc. Natl. Acad. Sci. U.S.A.">
        <title>A Catalog of Tens of Thousands of Viruses from Human Metagenomes Reveals Hidden Associations with Chronic Diseases.</title>
        <authorList>
            <person name="Tisza M.J."/>
            <person name="Buck C.B."/>
        </authorList>
    </citation>
    <scope>NUCLEOTIDE SEQUENCE</scope>
    <source>
        <strain evidence="2">Ct9AZ11</strain>
    </source>
</reference>
<accession>A0A8S5NMH8</accession>
<evidence type="ECO:0000313" key="2">
    <source>
        <dbReference type="EMBL" id="DAD95559.1"/>
    </source>
</evidence>
<name>A0A8S5NMH8_9VIRU</name>
<proteinExistence type="predicted"/>
<feature type="transmembrane region" description="Helical" evidence="1">
    <location>
        <begin position="93"/>
        <end position="112"/>
    </location>
</feature>
<keyword evidence="1" id="KW-0812">Transmembrane</keyword>
<sequence length="119" mass="13243">MKTKEKTGLDAVAQVIFRHSAERPGYYLCHYGHLTSEGTFAEASEQSLSEFLVGIGVSGEVIACFVKSLGDSELEVCAFGYFSQKRFDVFMRYFLVLCSSVVLYPGMLVLTFNKEDNEG</sequence>
<evidence type="ECO:0000256" key="1">
    <source>
        <dbReference type="SAM" id="Phobius"/>
    </source>
</evidence>
<organism evidence="2">
    <name type="scientific">Microviridae sp. ct9AZ11</name>
    <dbReference type="NCBI Taxonomy" id="2826728"/>
    <lineage>
        <taxon>Viruses</taxon>
        <taxon>Monodnaviria</taxon>
        <taxon>Sangervirae</taxon>
        <taxon>Phixviricota</taxon>
        <taxon>Malgrandaviricetes</taxon>
        <taxon>Petitvirales</taxon>
        <taxon>Microviridae</taxon>
    </lineage>
</organism>